<dbReference type="InterPro" id="IPR032710">
    <property type="entry name" value="NTF2-like_dom_sf"/>
</dbReference>
<dbReference type="Pfam" id="PF12680">
    <property type="entry name" value="SnoaL_2"/>
    <property type="match status" value="1"/>
</dbReference>
<organism evidence="1 2">
    <name type="scientific">Ectopseudomonas chengduensis</name>
    <dbReference type="NCBI Taxonomy" id="489632"/>
    <lineage>
        <taxon>Bacteria</taxon>
        <taxon>Pseudomonadati</taxon>
        <taxon>Pseudomonadota</taxon>
        <taxon>Gammaproteobacteria</taxon>
        <taxon>Pseudomonadales</taxon>
        <taxon>Pseudomonadaceae</taxon>
        <taxon>Ectopseudomonas</taxon>
    </lineage>
</organism>
<evidence type="ECO:0000313" key="2">
    <source>
        <dbReference type="Proteomes" id="UP000199467"/>
    </source>
</evidence>
<name>A0A1G6TS18_9GAMM</name>
<dbReference type="AlphaFoldDB" id="A0A1G6TS18"/>
<dbReference type="InterPro" id="IPR037401">
    <property type="entry name" value="SnoaL-like"/>
</dbReference>
<dbReference type="PANTHER" id="PTHR41252">
    <property type="entry name" value="BLR2505 PROTEIN"/>
    <property type="match status" value="1"/>
</dbReference>
<gene>
    <name evidence="1" type="ORF">SAMN05216576_11444</name>
</gene>
<dbReference type="RefSeq" id="WP_017677538.1">
    <property type="nucleotide sequence ID" value="NZ_FMZQ01000014.1"/>
</dbReference>
<dbReference type="SUPFAM" id="SSF54427">
    <property type="entry name" value="NTF2-like"/>
    <property type="match status" value="1"/>
</dbReference>
<keyword evidence="2" id="KW-1185">Reference proteome</keyword>
<dbReference type="EMBL" id="FMZQ01000014">
    <property type="protein sequence ID" value="SDD31187.1"/>
    <property type="molecule type" value="Genomic_DNA"/>
</dbReference>
<dbReference type="PANTHER" id="PTHR41252:SF1">
    <property type="entry name" value="BLR2505 PROTEIN"/>
    <property type="match status" value="1"/>
</dbReference>
<protein>
    <submittedName>
        <fullName evidence="1">Uncharacterized protein</fullName>
    </submittedName>
</protein>
<dbReference type="Proteomes" id="UP000199467">
    <property type="component" value="Unassembled WGS sequence"/>
</dbReference>
<dbReference type="GeneID" id="83640956"/>
<sequence>MNMHKIIAVLLLSASLCLPAWASDNTAANQALIQKAFDDWRAGQGGIFQLLADDAVWVVAGSSPYSGTYPTREAFMEDAVKPITDKLATPIVPTVRQIVAQGPYVVVHWDGQATAKDGSRYENSYSWHMQLENGRITRVTAFLDTWRLVELMN</sequence>
<accession>A0A1G6TS18</accession>
<dbReference type="Gene3D" id="3.10.450.50">
    <property type="match status" value="1"/>
</dbReference>
<reference evidence="2" key="1">
    <citation type="submission" date="2016-10" db="EMBL/GenBank/DDBJ databases">
        <authorList>
            <person name="Varghese N."/>
            <person name="Submissions S."/>
        </authorList>
    </citation>
    <scope>NUCLEOTIDE SEQUENCE [LARGE SCALE GENOMIC DNA]</scope>
    <source>
        <strain evidence="2">DSM 26382</strain>
    </source>
</reference>
<evidence type="ECO:0000313" key="1">
    <source>
        <dbReference type="EMBL" id="SDD31187.1"/>
    </source>
</evidence>
<proteinExistence type="predicted"/>